<evidence type="ECO:0000256" key="7">
    <source>
        <dbReference type="SAM" id="Phobius"/>
    </source>
</evidence>
<reference evidence="9" key="1">
    <citation type="journal article" date="2019" name="Int. J. Syst. Evol. Microbiol.">
        <title>The Global Catalogue of Microorganisms (GCM) 10K type strain sequencing project: providing services to taxonomists for standard genome sequencing and annotation.</title>
        <authorList>
            <consortium name="The Broad Institute Genomics Platform"/>
            <consortium name="The Broad Institute Genome Sequencing Center for Infectious Disease"/>
            <person name="Wu L."/>
            <person name="Ma J."/>
        </authorList>
    </citation>
    <scope>NUCLEOTIDE SEQUENCE [LARGE SCALE GENOMIC DNA]</scope>
    <source>
        <strain evidence="9">JCM 17919</strain>
    </source>
</reference>
<name>A0ABP8GYN6_9BACT</name>
<evidence type="ECO:0000256" key="1">
    <source>
        <dbReference type="ARBA" id="ARBA00004651"/>
    </source>
</evidence>
<evidence type="ECO:0000256" key="6">
    <source>
        <dbReference type="ARBA" id="ARBA00023136"/>
    </source>
</evidence>
<accession>A0ABP8GYN6</accession>
<evidence type="ECO:0000256" key="2">
    <source>
        <dbReference type="ARBA" id="ARBA00006679"/>
    </source>
</evidence>
<keyword evidence="5 7" id="KW-1133">Transmembrane helix</keyword>
<sequence length="136" mass="14748">MRKLFSTHTSDSAFTMATLLLRLGFGSMMMVNHGLDKLMHFAQKAPKFADPFHIGSTTSLALVVFAEFFCAAFLILGLFTRLACIPLIIAMGVALFLAHKGQLFGEGEMAAIYLTGYLAILLLGPGKASLDRFIGK</sequence>
<evidence type="ECO:0000313" key="9">
    <source>
        <dbReference type="Proteomes" id="UP001501725"/>
    </source>
</evidence>
<feature type="transmembrane region" description="Helical" evidence="7">
    <location>
        <begin position="110"/>
        <end position="130"/>
    </location>
</feature>
<evidence type="ECO:0000313" key="8">
    <source>
        <dbReference type="EMBL" id="GAA4331771.1"/>
    </source>
</evidence>
<dbReference type="InterPro" id="IPR051907">
    <property type="entry name" value="DoxX-like_oxidoreductase"/>
</dbReference>
<dbReference type="Proteomes" id="UP001501725">
    <property type="component" value="Unassembled WGS sequence"/>
</dbReference>
<proteinExistence type="inferred from homology"/>
<keyword evidence="9" id="KW-1185">Reference proteome</keyword>
<feature type="transmembrane region" description="Helical" evidence="7">
    <location>
        <begin position="12"/>
        <end position="32"/>
    </location>
</feature>
<dbReference type="RefSeq" id="WP_345255955.1">
    <property type="nucleotide sequence ID" value="NZ_BAABGY010000007.1"/>
</dbReference>
<comment type="caution">
    <text evidence="8">The sequence shown here is derived from an EMBL/GenBank/DDBJ whole genome shotgun (WGS) entry which is preliminary data.</text>
</comment>
<dbReference type="InterPro" id="IPR032808">
    <property type="entry name" value="DoxX"/>
</dbReference>
<feature type="transmembrane region" description="Helical" evidence="7">
    <location>
        <begin position="52"/>
        <end position="75"/>
    </location>
</feature>
<feature type="transmembrane region" description="Helical" evidence="7">
    <location>
        <begin position="82"/>
        <end position="98"/>
    </location>
</feature>
<comment type="similarity">
    <text evidence="2">Belongs to the DoxX family.</text>
</comment>
<keyword evidence="4 7" id="KW-0812">Transmembrane</keyword>
<comment type="subcellular location">
    <subcellularLocation>
        <location evidence="1">Cell membrane</location>
        <topology evidence="1">Multi-pass membrane protein</topology>
    </subcellularLocation>
</comment>
<keyword evidence="3" id="KW-1003">Cell membrane</keyword>
<evidence type="ECO:0000256" key="3">
    <source>
        <dbReference type="ARBA" id="ARBA00022475"/>
    </source>
</evidence>
<dbReference type="PANTHER" id="PTHR33452">
    <property type="entry name" value="OXIDOREDUCTASE CATD-RELATED"/>
    <property type="match status" value="1"/>
</dbReference>
<dbReference type="EMBL" id="BAABGY010000007">
    <property type="protein sequence ID" value="GAA4331771.1"/>
    <property type="molecule type" value="Genomic_DNA"/>
</dbReference>
<protein>
    <submittedName>
        <fullName evidence="8">DoxX family protein</fullName>
    </submittedName>
</protein>
<organism evidence="8 9">
    <name type="scientific">Flaviaesturariibacter amylovorans</name>
    <dbReference type="NCBI Taxonomy" id="1084520"/>
    <lineage>
        <taxon>Bacteria</taxon>
        <taxon>Pseudomonadati</taxon>
        <taxon>Bacteroidota</taxon>
        <taxon>Chitinophagia</taxon>
        <taxon>Chitinophagales</taxon>
        <taxon>Chitinophagaceae</taxon>
        <taxon>Flaviaestuariibacter</taxon>
    </lineage>
</organism>
<evidence type="ECO:0000256" key="4">
    <source>
        <dbReference type="ARBA" id="ARBA00022692"/>
    </source>
</evidence>
<gene>
    <name evidence="8" type="ORF">GCM10023184_23900</name>
</gene>
<evidence type="ECO:0000256" key="5">
    <source>
        <dbReference type="ARBA" id="ARBA00022989"/>
    </source>
</evidence>
<dbReference type="Pfam" id="PF07681">
    <property type="entry name" value="DoxX"/>
    <property type="match status" value="1"/>
</dbReference>
<keyword evidence="6 7" id="KW-0472">Membrane</keyword>
<dbReference type="PANTHER" id="PTHR33452:SF1">
    <property type="entry name" value="INNER MEMBRANE PROTEIN YPHA-RELATED"/>
    <property type="match status" value="1"/>
</dbReference>